<reference evidence="2 3" key="1">
    <citation type="journal article" date="2015" name="Nature">
        <title>rRNA introns, odd ribosomes, and small enigmatic genomes across a large radiation of phyla.</title>
        <authorList>
            <person name="Brown C.T."/>
            <person name="Hug L.A."/>
            <person name="Thomas B.C."/>
            <person name="Sharon I."/>
            <person name="Castelle C.J."/>
            <person name="Singh A."/>
            <person name="Wilkins M.J."/>
            <person name="Williams K.H."/>
            <person name="Banfield J.F."/>
        </authorList>
    </citation>
    <scope>NUCLEOTIDE SEQUENCE [LARGE SCALE GENOMIC DNA]</scope>
</reference>
<protein>
    <submittedName>
        <fullName evidence="2">Uncharacterized protein</fullName>
    </submittedName>
</protein>
<feature type="compositionally biased region" description="Basic and acidic residues" evidence="1">
    <location>
        <begin position="670"/>
        <end position="683"/>
    </location>
</feature>
<feature type="region of interest" description="Disordered" evidence="1">
    <location>
        <begin position="906"/>
        <end position="931"/>
    </location>
</feature>
<organism evidence="2 3">
    <name type="scientific">Candidatus Magasanikbacteria bacterium GW2011_GWA2_56_11</name>
    <dbReference type="NCBI Taxonomy" id="1619044"/>
    <lineage>
        <taxon>Bacteria</taxon>
        <taxon>Candidatus Magasanikiibacteriota</taxon>
    </lineage>
</organism>
<evidence type="ECO:0000313" key="3">
    <source>
        <dbReference type="Proteomes" id="UP000033870"/>
    </source>
</evidence>
<dbReference type="EMBL" id="LCRX01000013">
    <property type="protein sequence ID" value="KKW41821.1"/>
    <property type="molecule type" value="Genomic_DNA"/>
</dbReference>
<proteinExistence type="predicted"/>
<feature type="region of interest" description="Disordered" evidence="1">
    <location>
        <begin position="45"/>
        <end position="69"/>
    </location>
</feature>
<gene>
    <name evidence="2" type="ORF">UY92_C0013G0020</name>
</gene>
<feature type="region of interest" description="Disordered" evidence="1">
    <location>
        <begin position="1"/>
        <end position="26"/>
    </location>
</feature>
<evidence type="ECO:0000313" key="2">
    <source>
        <dbReference type="EMBL" id="KKW41821.1"/>
    </source>
</evidence>
<accession>A0A0G1YF20</accession>
<evidence type="ECO:0000256" key="1">
    <source>
        <dbReference type="SAM" id="MobiDB-lite"/>
    </source>
</evidence>
<name>A0A0G1YF20_9BACT</name>
<feature type="region of interest" description="Disordered" evidence="1">
    <location>
        <begin position="670"/>
        <end position="691"/>
    </location>
</feature>
<dbReference type="AlphaFoldDB" id="A0A0G1YF20"/>
<comment type="caution">
    <text evidence="2">The sequence shown here is derived from an EMBL/GenBank/DDBJ whole genome shotgun (WGS) entry which is preliminary data.</text>
</comment>
<sequence length="1067" mass="118505">MRNLGREIPNQGYIHTDRKHAKNRIGEPNADEIFYADRLAAKKDARRQRKKEARQEKARGAKSRAAESVARELRSEEARQGLASLFADGQMDINAWLERYYRVVETGGTSSTFYSEERLQDFTRGAVVSDRVARDVEYFLGPKVKLFDRQREERKPADFDIIAEKLELTREEAIKLVALVSFQSSYSTLQSLFEHRGDPNWNFLNDRVSEEEFSVLQKLFRDSSFTEELLAELARQNAGLIEKHMSVEAMDSLVMGYLKFNHYLDQPECQALFATESVRERYRSLFTREKAAALQYAGSYEFLFGEFSAAEFLELFPDWPAAESWHYSGYKWRFGLSIPGKQPEEVSVGQEPVGGEDGQAQDDVSVQVVPERRILELLEQREETGVAKYKLAHTGSADEKNRGYGLQTRESGRQDTYIYTPYERNPRAHIEAIRSARERLEREAGLRERLRIFFADVWPQLLIARADEVATGEVVDEVEQAIQLLGEAGALADRLSALAKLSADKSANVRAIERLAAELRSDETLERNGVYTHTEVIYRQREKDSQTSIARLLSGVSFAIDETHTFAVDGRTTKVHALGRRLDRLNQDVPALGFTYTGDNHGVVLKGAIREHVNAELVPYLNDDTEYLVGRGEKVHPLTGNIRAALRRDFPANPTADELSEIYAARYKETRDHEQRHKEDELRGVQARMGGAEKRVAQETTAYLAGIAGRSEDAEANCPFASLVAVIELYIDRATNAFAGLGDPLKIYGRATERILLLLAQKLSATGLDPGILAKDPVGGSNAVLQAALNLDRESLRDLATAVLQEETARQTGAYQLTPLAPKEAPAGIVGAEGGRKPPAAAEDATTVAPEDHLYVEAGAPPPFAASRESWRIDPKSVRKNLRAAAFSATLIAALFALRGDSARPGEAAAAADDGGAAKARRAPEDPARAGRYGFATSADLDQEPGIAPAHVGTHVETISPEPGPSEKERKSFQRGVWGYAEQRLREKGLHPQKGRADTQKIARLTDMFLRALEKKGMVSRGRGGIEWHVPVYGQGIDRIIAVLRAEVPEEEIDSLARTPDSGSARP</sequence>
<dbReference type="Proteomes" id="UP000033870">
    <property type="component" value="Unassembled WGS sequence"/>
</dbReference>
<feature type="compositionally biased region" description="Low complexity" evidence="1">
    <location>
        <begin position="906"/>
        <end position="918"/>
    </location>
</feature>